<dbReference type="EMBL" id="RZNX01000006">
    <property type="protein sequence ID" value="RUT29648.1"/>
    <property type="molecule type" value="Genomic_DNA"/>
</dbReference>
<proteinExistence type="predicted"/>
<feature type="transmembrane region" description="Helical" evidence="6">
    <location>
        <begin position="188"/>
        <end position="206"/>
    </location>
</feature>
<feature type="transmembrane region" description="Helical" evidence="6">
    <location>
        <begin position="268"/>
        <end position="288"/>
    </location>
</feature>
<keyword evidence="2" id="KW-1003">Cell membrane</keyword>
<dbReference type="OrthoDB" id="9784538at2"/>
<evidence type="ECO:0000256" key="5">
    <source>
        <dbReference type="ARBA" id="ARBA00023136"/>
    </source>
</evidence>
<name>A0A433X6I3_9BACL</name>
<keyword evidence="3 6" id="KW-0812">Transmembrane</keyword>
<keyword evidence="5 6" id="KW-0472">Membrane</keyword>
<evidence type="ECO:0000256" key="2">
    <source>
        <dbReference type="ARBA" id="ARBA00022475"/>
    </source>
</evidence>
<evidence type="ECO:0000256" key="4">
    <source>
        <dbReference type="ARBA" id="ARBA00022989"/>
    </source>
</evidence>
<dbReference type="InterPro" id="IPR001851">
    <property type="entry name" value="ABC_transp_permease"/>
</dbReference>
<feature type="transmembrane region" description="Helical" evidence="6">
    <location>
        <begin position="320"/>
        <end position="338"/>
    </location>
</feature>
<dbReference type="AlphaFoldDB" id="A0A433X6I3"/>
<dbReference type="GO" id="GO:0005886">
    <property type="term" value="C:plasma membrane"/>
    <property type="evidence" value="ECO:0007669"/>
    <property type="project" value="UniProtKB-SubCell"/>
</dbReference>
<feature type="transmembrane region" description="Helical" evidence="6">
    <location>
        <begin position="39"/>
        <end position="60"/>
    </location>
</feature>
<feature type="transmembrane region" description="Helical" evidence="6">
    <location>
        <begin position="237"/>
        <end position="256"/>
    </location>
</feature>
<feature type="transmembrane region" description="Helical" evidence="6">
    <location>
        <begin position="72"/>
        <end position="95"/>
    </location>
</feature>
<keyword evidence="8" id="KW-1185">Reference proteome</keyword>
<feature type="transmembrane region" description="Helical" evidence="6">
    <location>
        <begin position="295"/>
        <end position="314"/>
    </location>
</feature>
<keyword evidence="4 6" id="KW-1133">Transmembrane helix</keyword>
<comment type="subcellular location">
    <subcellularLocation>
        <location evidence="1">Cell membrane</location>
        <topology evidence="1">Multi-pass membrane protein</topology>
    </subcellularLocation>
</comment>
<organism evidence="7 8">
    <name type="scientific">Paenibacillus zeisoli</name>
    <dbReference type="NCBI Taxonomy" id="2496267"/>
    <lineage>
        <taxon>Bacteria</taxon>
        <taxon>Bacillati</taxon>
        <taxon>Bacillota</taxon>
        <taxon>Bacilli</taxon>
        <taxon>Bacillales</taxon>
        <taxon>Paenibacillaceae</taxon>
        <taxon>Paenibacillus</taxon>
    </lineage>
</organism>
<gene>
    <name evidence="7" type="ORF">EJP77_14870</name>
</gene>
<dbReference type="GO" id="GO:0022857">
    <property type="term" value="F:transmembrane transporter activity"/>
    <property type="evidence" value="ECO:0007669"/>
    <property type="project" value="InterPro"/>
</dbReference>
<dbReference type="PANTHER" id="PTHR32196">
    <property type="entry name" value="ABC TRANSPORTER PERMEASE PROTEIN YPHD-RELATED-RELATED"/>
    <property type="match status" value="1"/>
</dbReference>
<evidence type="ECO:0000256" key="1">
    <source>
        <dbReference type="ARBA" id="ARBA00004651"/>
    </source>
</evidence>
<protein>
    <submittedName>
        <fullName evidence="7">ABC transporter permease</fullName>
    </submittedName>
</protein>
<reference evidence="7 8" key="1">
    <citation type="submission" date="2018-12" db="EMBL/GenBank/DDBJ databases">
        <authorList>
            <person name="Sun L."/>
            <person name="Chen Z."/>
        </authorList>
    </citation>
    <scope>NUCLEOTIDE SEQUENCE [LARGE SCALE GENOMIC DNA]</scope>
    <source>
        <strain evidence="7 8">3-5-3</strain>
    </source>
</reference>
<accession>A0A433X6I3</accession>
<dbReference type="Pfam" id="PF02653">
    <property type="entry name" value="BPD_transp_2"/>
    <property type="match status" value="1"/>
</dbReference>
<dbReference type="Proteomes" id="UP000272464">
    <property type="component" value="Unassembled WGS sequence"/>
</dbReference>
<evidence type="ECO:0000313" key="7">
    <source>
        <dbReference type="EMBL" id="RUT29648.1"/>
    </source>
</evidence>
<sequence length="343" mass="36591">MALQHLLMQSHICCIHKRGLRQMETTIQKARSLFKQEETLLLLFIVLITAISPIFSPEFFTSYNASNLLRQISYPAIVSIGMLLTVLIGGIDLSVGSIMQAVSLASIMLVQQNMSTGMIVIIVLALGMFFGLMNGLLITYGKLQPFIVTLGTKVIIDGTTLYMTKGKGISGDASDSFLEIGGGYLGEIPYPVIIMLVLYIIGFIILNKTVFGRQVYSVGSNRIAAHNSGIHVNRVQLIVYVLSGLFAAIAGLLIASRTGAYQPMSGNSGATGMELSAIAAVVVGGASLSGGKGSIWGAFLGALLSGLLFNLLVFLDMNPYIQQFILGLIILGAVIFSASKNNK</sequence>
<evidence type="ECO:0000256" key="3">
    <source>
        <dbReference type="ARBA" id="ARBA00022692"/>
    </source>
</evidence>
<comment type="caution">
    <text evidence="7">The sequence shown here is derived from an EMBL/GenBank/DDBJ whole genome shotgun (WGS) entry which is preliminary data.</text>
</comment>
<evidence type="ECO:0000313" key="8">
    <source>
        <dbReference type="Proteomes" id="UP000272464"/>
    </source>
</evidence>
<dbReference type="CDD" id="cd06579">
    <property type="entry name" value="TM_PBP1_transp_AraH_like"/>
    <property type="match status" value="1"/>
</dbReference>
<evidence type="ECO:0000256" key="6">
    <source>
        <dbReference type="SAM" id="Phobius"/>
    </source>
</evidence>
<feature type="transmembrane region" description="Helical" evidence="6">
    <location>
        <begin position="116"/>
        <end position="140"/>
    </location>
</feature>